<gene>
    <name evidence="2" type="ORF">IRJ41_003446</name>
</gene>
<proteinExistence type="predicted"/>
<evidence type="ECO:0000313" key="2">
    <source>
        <dbReference type="EMBL" id="KAI7804251.1"/>
    </source>
</evidence>
<dbReference type="EMBL" id="JAFHDT010000010">
    <property type="protein sequence ID" value="KAI7804251.1"/>
    <property type="molecule type" value="Genomic_DNA"/>
</dbReference>
<dbReference type="SMART" id="SM01126">
    <property type="entry name" value="DDE_Tnp_IS1595"/>
    <property type="match status" value="1"/>
</dbReference>
<dbReference type="AlphaFoldDB" id="A0A9W7TWF2"/>
<dbReference type="PANTHER" id="PTHR47163">
    <property type="entry name" value="DDE_TNP_IS1595 DOMAIN-CONTAINING PROTEIN"/>
    <property type="match status" value="1"/>
</dbReference>
<dbReference type="Pfam" id="PF12762">
    <property type="entry name" value="DDE_Tnp_IS1595"/>
    <property type="match status" value="1"/>
</dbReference>
<evidence type="ECO:0000259" key="1">
    <source>
        <dbReference type="SMART" id="SM01126"/>
    </source>
</evidence>
<reference evidence="2" key="1">
    <citation type="submission" date="2021-02" db="EMBL/GenBank/DDBJ databases">
        <title>Comparative genomics reveals that relaxation of natural selection precedes convergent phenotypic evolution of cavefish.</title>
        <authorList>
            <person name="Peng Z."/>
        </authorList>
    </citation>
    <scope>NUCLEOTIDE SEQUENCE</scope>
    <source>
        <tissue evidence="2">Muscle</tissue>
    </source>
</reference>
<organism evidence="2 3">
    <name type="scientific">Triplophysa rosa</name>
    <name type="common">Cave loach</name>
    <dbReference type="NCBI Taxonomy" id="992332"/>
    <lineage>
        <taxon>Eukaryota</taxon>
        <taxon>Metazoa</taxon>
        <taxon>Chordata</taxon>
        <taxon>Craniata</taxon>
        <taxon>Vertebrata</taxon>
        <taxon>Euteleostomi</taxon>
        <taxon>Actinopterygii</taxon>
        <taxon>Neopterygii</taxon>
        <taxon>Teleostei</taxon>
        <taxon>Ostariophysi</taxon>
        <taxon>Cypriniformes</taxon>
        <taxon>Nemacheilidae</taxon>
        <taxon>Triplophysa</taxon>
    </lineage>
</organism>
<sequence>MCFVPKRFSQGLRMRQVDLMEDGVASSSKTLSKMASVMRQVCCRAINKLRSRGKMRVGGRHSFVMLDESKFSHKRKYNRGRIGPAWRRSKKWVLGILEISQTTRRPVLKIVGGRSKNDLMPTIIRHVRRGTSIVTDEWRAYRRSLVEEGYDHHTVCHKRHFVHPTTRAHTQHLERAWQTFKTDVWRHRGNRTTKLLKEHLRVIEWEYWLARNHRYDILGRLIHDIRKFNVHEFN</sequence>
<dbReference type="InterPro" id="IPR024445">
    <property type="entry name" value="Tnp_ISXO2-like"/>
</dbReference>
<dbReference type="Proteomes" id="UP001059041">
    <property type="component" value="Linkage Group LG10"/>
</dbReference>
<feature type="domain" description="ISXO2-like transposase" evidence="1">
    <location>
        <begin position="56"/>
        <end position="208"/>
    </location>
</feature>
<dbReference type="PANTHER" id="PTHR47163:SF2">
    <property type="entry name" value="SI:DKEY-17M8.2"/>
    <property type="match status" value="1"/>
</dbReference>
<protein>
    <recommendedName>
        <fullName evidence="1">ISXO2-like transposase domain-containing protein</fullName>
    </recommendedName>
</protein>
<evidence type="ECO:0000313" key="3">
    <source>
        <dbReference type="Proteomes" id="UP001059041"/>
    </source>
</evidence>
<accession>A0A9W7TWF2</accession>
<comment type="caution">
    <text evidence="2">The sequence shown here is derived from an EMBL/GenBank/DDBJ whole genome shotgun (WGS) entry which is preliminary data.</text>
</comment>
<name>A0A9W7TWF2_TRIRA</name>
<dbReference type="InterPro" id="IPR053164">
    <property type="entry name" value="IS1016-like_transposase"/>
</dbReference>
<keyword evidence="3" id="KW-1185">Reference proteome</keyword>